<proteinExistence type="predicted"/>
<dbReference type="VEuPathDB" id="VectorBase:AFAF003143"/>
<keyword evidence="2" id="KW-1185">Reference proteome</keyword>
<dbReference type="EnsemblMetazoa" id="AFAF003143-RA">
    <property type="protein sequence ID" value="AFAF003143-PA"/>
    <property type="gene ID" value="AFAF003143"/>
</dbReference>
<dbReference type="EMBL" id="AXCN02001648">
    <property type="status" value="NOT_ANNOTATED_CDS"/>
    <property type="molecule type" value="Genomic_DNA"/>
</dbReference>
<dbReference type="AlphaFoldDB" id="A0A182Q4X3"/>
<accession>A0A182Q4X3</accession>
<evidence type="ECO:0000313" key="2">
    <source>
        <dbReference type="Proteomes" id="UP000075886"/>
    </source>
</evidence>
<sequence>MYAPCMVLNGVGVDVAQIGENLAPGFRTDRSLGDADGLPDAAPYELFPLGGRKLLAQHDAASEVALGECLRLPSPATMQQILVGVQFIPQEAILVRLKGAKVLAINGPPGFEVDDTNTWKCSVEKELEPSSSSSASALKRTVLTAEIAIRYQLVQVALEHLQMLGQIAFLWYATVTLVQRLGGWFLQQRRELARIVQYRDGIAAERIVGVLDDGIALRIGSREDIEQEIKVTDGGGSLLR</sequence>
<name>A0A182Q4X3_9DIPT</name>
<protein>
    <submittedName>
        <fullName evidence="1">Uncharacterized protein</fullName>
    </submittedName>
</protein>
<reference evidence="2" key="1">
    <citation type="submission" date="2014-01" db="EMBL/GenBank/DDBJ databases">
        <title>The Genome Sequence of Anopheles farauti FAR1 (V2).</title>
        <authorList>
            <consortium name="The Broad Institute Genomics Platform"/>
            <person name="Neafsey D.E."/>
            <person name="Besansky N."/>
            <person name="Howell P."/>
            <person name="Walton C."/>
            <person name="Young S.K."/>
            <person name="Zeng Q."/>
            <person name="Gargeya S."/>
            <person name="Fitzgerald M."/>
            <person name="Haas B."/>
            <person name="Abouelleil A."/>
            <person name="Allen A.W."/>
            <person name="Alvarado L."/>
            <person name="Arachchi H.M."/>
            <person name="Berlin A.M."/>
            <person name="Chapman S.B."/>
            <person name="Gainer-Dewar J."/>
            <person name="Goldberg J."/>
            <person name="Griggs A."/>
            <person name="Gujja S."/>
            <person name="Hansen M."/>
            <person name="Howarth C."/>
            <person name="Imamovic A."/>
            <person name="Ireland A."/>
            <person name="Larimer J."/>
            <person name="McCowan C."/>
            <person name="Murphy C."/>
            <person name="Pearson M."/>
            <person name="Poon T.W."/>
            <person name="Priest M."/>
            <person name="Roberts A."/>
            <person name="Saif S."/>
            <person name="Shea T."/>
            <person name="Sisk P."/>
            <person name="Sykes S."/>
            <person name="Wortman J."/>
            <person name="Nusbaum C."/>
            <person name="Birren B."/>
        </authorList>
    </citation>
    <scope>NUCLEOTIDE SEQUENCE [LARGE SCALE GENOMIC DNA]</scope>
    <source>
        <strain evidence="2">FAR1</strain>
    </source>
</reference>
<evidence type="ECO:0000313" key="1">
    <source>
        <dbReference type="EnsemblMetazoa" id="AFAF003143-PA"/>
    </source>
</evidence>
<reference evidence="1" key="2">
    <citation type="submission" date="2020-05" db="UniProtKB">
        <authorList>
            <consortium name="EnsemblMetazoa"/>
        </authorList>
    </citation>
    <scope>IDENTIFICATION</scope>
    <source>
        <strain evidence="1">FAR1</strain>
    </source>
</reference>
<organism evidence="1 2">
    <name type="scientific">Anopheles farauti</name>
    <dbReference type="NCBI Taxonomy" id="69004"/>
    <lineage>
        <taxon>Eukaryota</taxon>
        <taxon>Metazoa</taxon>
        <taxon>Ecdysozoa</taxon>
        <taxon>Arthropoda</taxon>
        <taxon>Hexapoda</taxon>
        <taxon>Insecta</taxon>
        <taxon>Pterygota</taxon>
        <taxon>Neoptera</taxon>
        <taxon>Endopterygota</taxon>
        <taxon>Diptera</taxon>
        <taxon>Nematocera</taxon>
        <taxon>Culicoidea</taxon>
        <taxon>Culicidae</taxon>
        <taxon>Anophelinae</taxon>
        <taxon>Anopheles</taxon>
    </lineage>
</organism>
<dbReference type="Proteomes" id="UP000075886">
    <property type="component" value="Unassembled WGS sequence"/>
</dbReference>